<name>A0A1I7YQ21_9BILA</name>
<dbReference type="AlphaFoldDB" id="A0A1I7YQ21"/>
<proteinExistence type="predicted"/>
<sequence>PPIQSSVAKLTERTASLKHQLIEAEVQYNLTKQELTNLKSGYETAKNVTAKQLVKEKADIKRSEDAAAAQRTVEQIKKELKKAEKELEMAQLNLAVQQFGPHSPVQRVRRQ</sequence>
<keyword evidence="1" id="KW-0175">Coiled coil</keyword>
<reference evidence="3" key="1">
    <citation type="submission" date="2016-11" db="UniProtKB">
        <authorList>
            <consortium name="WormBaseParasite"/>
        </authorList>
    </citation>
    <scope>IDENTIFICATION</scope>
</reference>
<keyword evidence="2" id="KW-1185">Reference proteome</keyword>
<dbReference type="WBParaSite" id="L893_g18554.t1">
    <property type="protein sequence ID" value="L893_g18554.t1"/>
    <property type="gene ID" value="L893_g18554"/>
</dbReference>
<evidence type="ECO:0000256" key="1">
    <source>
        <dbReference type="SAM" id="Coils"/>
    </source>
</evidence>
<dbReference type="Proteomes" id="UP000095287">
    <property type="component" value="Unplaced"/>
</dbReference>
<organism evidence="2 3">
    <name type="scientific">Steinernema glaseri</name>
    <dbReference type="NCBI Taxonomy" id="37863"/>
    <lineage>
        <taxon>Eukaryota</taxon>
        <taxon>Metazoa</taxon>
        <taxon>Ecdysozoa</taxon>
        <taxon>Nematoda</taxon>
        <taxon>Chromadorea</taxon>
        <taxon>Rhabditida</taxon>
        <taxon>Tylenchina</taxon>
        <taxon>Panagrolaimomorpha</taxon>
        <taxon>Strongyloidoidea</taxon>
        <taxon>Steinernematidae</taxon>
        <taxon>Steinernema</taxon>
    </lineage>
</organism>
<accession>A0A1I7YQ21</accession>
<evidence type="ECO:0000313" key="3">
    <source>
        <dbReference type="WBParaSite" id="L893_g18554.t1"/>
    </source>
</evidence>
<protein>
    <submittedName>
        <fullName evidence="3">MT domain-containing protein</fullName>
    </submittedName>
</protein>
<evidence type="ECO:0000313" key="2">
    <source>
        <dbReference type="Proteomes" id="UP000095287"/>
    </source>
</evidence>
<feature type="coiled-coil region" evidence="1">
    <location>
        <begin position="66"/>
        <end position="93"/>
    </location>
</feature>